<evidence type="ECO:0000313" key="3">
    <source>
        <dbReference type="Proteomes" id="UP000199398"/>
    </source>
</evidence>
<dbReference type="EMBL" id="RBXX01000002">
    <property type="protein sequence ID" value="RKT84813.1"/>
    <property type="molecule type" value="Genomic_DNA"/>
</dbReference>
<gene>
    <name evidence="1" type="ORF">ATL45_3141</name>
    <name evidence="2" type="ORF">SAMN05421805_1013</name>
</gene>
<accession>A0A1I4Q7V7</accession>
<name>A0A1I4Q7V7_9PSEU</name>
<evidence type="ECO:0000313" key="2">
    <source>
        <dbReference type="EMBL" id="SFM36134.1"/>
    </source>
</evidence>
<dbReference type="AlphaFoldDB" id="A0A1I4Q7V7"/>
<dbReference type="EMBL" id="FOUP01000001">
    <property type="protein sequence ID" value="SFM36134.1"/>
    <property type="molecule type" value="Genomic_DNA"/>
</dbReference>
<dbReference type="Proteomes" id="UP000270697">
    <property type="component" value="Unassembled WGS sequence"/>
</dbReference>
<organism evidence="2 3">
    <name type="scientific">Saccharopolyspora antimicrobica</name>
    <dbReference type="NCBI Taxonomy" id="455193"/>
    <lineage>
        <taxon>Bacteria</taxon>
        <taxon>Bacillati</taxon>
        <taxon>Actinomycetota</taxon>
        <taxon>Actinomycetes</taxon>
        <taxon>Pseudonocardiales</taxon>
        <taxon>Pseudonocardiaceae</taxon>
        <taxon>Saccharopolyspora</taxon>
    </lineage>
</organism>
<reference evidence="2 3" key="1">
    <citation type="submission" date="2016-10" db="EMBL/GenBank/DDBJ databases">
        <authorList>
            <person name="de Groot N.N."/>
        </authorList>
    </citation>
    <scope>NUCLEOTIDE SEQUENCE [LARGE SCALE GENOMIC DNA]</scope>
    <source>
        <strain evidence="2 3">CPCC 201259</strain>
    </source>
</reference>
<proteinExistence type="predicted"/>
<evidence type="ECO:0000313" key="4">
    <source>
        <dbReference type="Proteomes" id="UP000270697"/>
    </source>
</evidence>
<keyword evidence="4" id="KW-1185">Reference proteome</keyword>
<dbReference type="Proteomes" id="UP000199398">
    <property type="component" value="Unassembled WGS sequence"/>
</dbReference>
<sequence length="34" mass="3795">MSVQQVLSLIVEDGLITAFHNTIRSDFAEFERGA</sequence>
<reference evidence="1 4" key="2">
    <citation type="submission" date="2018-10" db="EMBL/GenBank/DDBJ databases">
        <title>Sequencing the genomes of 1000 actinobacteria strains.</title>
        <authorList>
            <person name="Klenk H.-P."/>
        </authorList>
    </citation>
    <scope>NUCLEOTIDE SEQUENCE [LARGE SCALE GENOMIC DNA]</scope>
    <source>
        <strain evidence="1 4">DSM 45119</strain>
    </source>
</reference>
<evidence type="ECO:0000313" key="1">
    <source>
        <dbReference type="EMBL" id="RKT84813.1"/>
    </source>
</evidence>
<protein>
    <submittedName>
        <fullName evidence="2">Uncharacterized protein</fullName>
    </submittedName>
</protein>